<keyword evidence="2" id="KW-1185">Reference proteome</keyword>
<gene>
    <name evidence="1" type="ORF">VNO77_13178</name>
</gene>
<evidence type="ECO:0000313" key="2">
    <source>
        <dbReference type="Proteomes" id="UP001367508"/>
    </source>
</evidence>
<sequence>MGLEERCTSIEVEPSVHSWLRNELWSVVLCFSGSTHRQIWRFLAFHVIKSHNFQSGVWWLTEIVRGWFAAH</sequence>
<protein>
    <submittedName>
        <fullName evidence="1">Uncharacterized protein</fullName>
    </submittedName>
</protein>
<comment type="caution">
    <text evidence="1">The sequence shown here is derived from an EMBL/GenBank/DDBJ whole genome shotgun (WGS) entry which is preliminary data.</text>
</comment>
<dbReference type="Proteomes" id="UP001367508">
    <property type="component" value="Unassembled WGS sequence"/>
</dbReference>
<dbReference type="AlphaFoldDB" id="A0AAN9LXM1"/>
<name>A0AAN9LXM1_CANGL</name>
<accession>A0AAN9LXM1</accession>
<organism evidence="1 2">
    <name type="scientific">Canavalia gladiata</name>
    <name type="common">Sword bean</name>
    <name type="synonym">Dolichos gladiatus</name>
    <dbReference type="NCBI Taxonomy" id="3824"/>
    <lineage>
        <taxon>Eukaryota</taxon>
        <taxon>Viridiplantae</taxon>
        <taxon>Streptophyta</taxon>
        <taxon>Embryophyta</taxon>
        <taxon>Tracheophyta</taxon>
        <taxon>Spermatophyta</taxon>
        <taxon>Magnoliopsida</taxon>
        <taxon>eudicotyledons</taxon>
        <taxon>Gunneridae</taxon>
        <taxon>Pentapetalae</taxon>
        <taxon>rosids</taxon>
        <taxon>fabids</taxon>
        <taxon>Fabales</taxon>
        <taxon>Fabaceae</taxon>
        <taxon>Papilionoideae</taxon>
        <taxon>50 kb inversion clade</taxon>
        <taxon>NPAAA clade</taxon>
        <taxon>indigoferoid/millettioid clade</taxon>
        <taxon>Phaseoleae</taxon>
        <taxon>Canavalia</taxon>
    </lineage>
</organism>
<reference evidence="1 2" key="1">
    <citation type="submission" date="2024-01" db="EMBL/GenBank/DDBJ databases">
        <title>The genomes of 5 underutilized Papilionoideae crops provide insights into root nodulation and disease resistanc.</title>
        <authorList>
            <person name="Jiang F."/>
        </authorList>
    </citation>
    <scope>NUCLEOTIDE SEQUENCE [LARGE SCALE GENOMIC DNA]</scope>
    <source>
        <strain evidence="1">LVBAO_FW01</strain>
        <tissue evidence="1">Leaves</tissue>
    </source>
</reference>
<proteinExistence type="predicted"/>
<evidence type="ECO:0000313" key="1">
    <source>
        <dbReference type="EMBL" id="KAK7343996.1"/>
    </source>
</evidence>
<dbReference type="EMBL" id="JAYMYQ010000003">
    <property type="protein sequence ID" value="KAK7343996.1"/>
    <property type="molecule type" value="Genomic_DNA"/>
</dbReference>